<proteinExistence type="predicted"/>
<name>A0AAV6VRH7_9ARAC</name>
<sequence>MTQTVPAVPLLHLYYQKGLASDSKQELYNPPLPKRPCGPDHGINPLQATSCSHGNPNTLQFRKRAFISNCWCGLFSILGQEEEWVGYLRASLWLGI</sequence>
<keyword evidence="2" id="KW-1185">Reference proteome</keyword>
<gene>
    <name evidence="1" type="ORF">JTE90_020939</name>
</gene>
<reference evidence="1 2" key="1">
    <citation type="journal article" date="2022" name="Nat. Ecol. Evol.">
        <title>A masculinizing supergene underlies an exaggerated male reproductive morph in a spider.</title>
        <authorList>
            <person name="Hendrickx F."/>
            <person name="De Corte Z."/>
            <person name="Sonet G."/>
            <person name="Van Belleghem S.M."/>
            <person name="Kostlbacher S."/>
            <person name="Vangestel C."/>
        </authorList>
    </citation>
    <scope>NUCLEOTIDE SEQUENCE [LARGE SCALE GENOMIC DNA]</scope>
    <source>
        <strain evidence="1">W744_W776</strain>
    </source>
</reference>
<dbReference type="Proteomes" id="UP000827092">
    <property type="component" value="Unassembled WGS sequence"/>
</dbReference>
<comment type="caution">
    <text evidence="1">The sequence shown here is derived from an EMBL/GenBank/DDBJ whole genome shotgun (WGS) entry which is preliminary data.</text>
</comment>
<dbReference type="AlphaFoldDB" id="A0AAV6VRH7"/>
<accession>A0AAV6VRH7</accession>
<protein>
    <submittedName>
        <fullName evidence="1">Uncharacterized protein</fullName>
    </submittedName>
</protein>
<organism evidence="1 2">
    <name type="scientific">Oedothorax gibbosus</name>
    <dbReference type="NCBI Taxonomy" id="931172"/>
    <lineage>
        <taxon>Eukaryota</taxon>
        <taxon>Metazoa</taxon>
        <taxon>Ecdysozoa</taxon>
        <taxon>Arthropoda</taxon>
        <taxon>Chelicerata</taxon>
        <taxon>Arachnida</taxon>
        <taxon>Araneae</taxon>
        <taxon>Araneomorphae</taxon>
        <taxon>Entelegynae</taxon>
        <taxon>Araneoidea</taxon>
        <taxon>Linyphiidae</taxon>
        <taxon>Erigoninae</taxon>
        <taxon>Oedothorax</taxon>
    </lineage>
</organism>
<dbReference type="EMBL" id="JAFNEN010000044">
    <property type="protein sequence ID" value="KAG8198116.1"/>
    <property type="molecule type" value="Genomic_DNA"/>
</dbReference>
<evidence type="ECO:0000313" key="2">
    <source>
        <dbReference type="Proteomes" id="UP000827092"/>
    </source>
</evidence>
<evidence type="ECO:0000313" key="1">
    <source>
        <dbReference type="EMBL" id="KAG8198116.1"/>
    </source>
</evidence>